<dbReference type="NCBIfam" id="TIGR02532">
    <property type="entry name" value="IV_pilin_GFxxxE"/>
    <property type="match status" value="1"/>
</dbReference>
<dbReference type="PROSITE" id="PS00409">
    <property type="entry name" value="PROKAR_NTER_METHYL"/>
    <property type="match status" value="1"/>
</dbReference>
<dbReference type="InterPro" id="IPR012902">
    <property type="entry name" value="N_methyl_site"/>
</dbReference>
<gene>
    <name evidence="4" type="ORF">J1899_16215</name>
</gene>
<dbReference type="Proteomes" id="UP000679247">
    <property type="component" value="Chromosome"/>
</dbReference>
<reference evidence="4 5" key="1">
    <citation type="submission" date="2021-03" db="EMBL/GenBank/DDBJ databases">
        <title>The first data on the complete genome of the tetrodotoxin-producing bacterium.</title>
        <authorList>
            <person name="Melnikova D.I."/>
            <person name="Nijland R."/>
            <person name="Magarlamov T.Y."/>
        </authorList>
    </citation>
    <scope>NUCLEOTIDE SEQUENCE [LARGE SCALE GENOMIC DNA]</scope>
    <source>
        <strain evidence="4 5">1839</strain>
    </source>
</reference>
<dbReference type="EMBL" id="CP071709">
    <property type="protein sequence ID" value="QVY60543.1"/>
    <property type="molecule type" value="Genomic_DNA"/>
</dbReference>
<feature type="transmembrane region" description="Helical" evidence="3">
    <location>
        <begin position="20"/>
        <end position="42"/>
    </location>
</feature>
<keyword evidence="2" id="KW-0178">Competence</keyword>
<evidence type="ECO:0000256" key="2">
    <source>
        <dbReference type="ARBA" id="ARBA00023287"/>
    </source>
</evidence>
<evidence type="ECO:0000256" key="3">
    <source>
        <dbReference type="SAM" id="Phobius"/>
    </source>
</evidence>
<dbReference type="InterPro" id="IPR045584">
    <property type="entry name" value="Pilin-like"/>
</dbReference>
<comment type="subcellular location">
    <subcellularLocation>
        <location evidence="1">Cell surface</location>
    </subcellularLocation>
</comment>
<dbReference type="Gene3D" id="3.30.700.10">
    <property type="entry name" value="Glycoprotein, Type 4 Pilin"/>
    <property type="match status" value="1"/>
</dbReference>
<proteinExistence type="predicted"/>
<keyword evidence="3" id="KW-1133">Transmembrane helix</keyword>
<organism evidence="4 5">
    <name type="scientific">Cytobacillus gottheilii</name>
    <dbReference type="NCBI Taxonomy" id="859144"/>
    <lineage>
        <taxon>Bacteria</taxon>
        <taxon>Bacillati</taxon>
        <taxon>Bacillota</taxon>
        <taxon>Bacilli</taxon>
        <taxon>Bacillales</taxon>
        <taxon>Bacillaceae</taxon>
        <taxon>Cytobacillus</taxon>
    </lineage>
</organism>
<evidence type="ECO:0000313" key="5">
    <source>
        <dbReference type="Proteomes" id="UP000679247"/>
    </source>
</evidence>
<evidence type="ECO:0000256" key="1">
    <source>
        <dbReference type="ARBA" id="ARBA00004241"/>
    </source>
</evidence>
<dbReference type="Pfam" id="PF07963">
    <property type="entry name" value="N_methyl"/>
    <property type="match status" value="1"/>
</dbReference>
<keyword evidence="5" id="KW-1185">Reference proteome</keyword>
<dbReference type="RefSeq" id="WP_214475227.1">
    <property type="nucleotide sequence ID" value="NZ_CP071709.1"/>
</dbReference>
<keyword evidence="3" id="KW-0472">Membrane</keyword>
<dbReference type="SUPFAM" id="SSF54523">
    <property type="entry name" value="Pili subunits"/>
    <property type="match status" value="1"/>
</dbReference>
<sequence>MFQKLRNTLKNQKGLTLIELLAVIVILGIIAAIAIPSIGGIIKKSENDAKVAEGIQIISAAKMYVTSSNPGAGDLTKTQLEQFLDNVKDTDYTVTLAVTDGKYTYSLKGHDSVALVDSDPKDSVATEKELLDY</sequence>
<protein>
    <submittedName>
        <fullName evidence="4">Prepilin-type N-terminal cleavage/methylation domain-containing protein</fullName>
    </submittedName>
</protein>
<accession>A0ABX8F7Y8</accession>
<name>A0ABX8F7Y8_9BACI</name>
<keyword evidence="3" id="KW-0812">Transmembrane</keyword>
<evidence type="ECO:0000313" key="4">
    <source>
        <dbReference type="EMBL" id="QVY60543.1"/>
    </source>
</evidence>